<dbReference type="PANTHER" id="PTHR32285:SF36">
    <property type="entry name" value="PROTEIN TRICHOME BIREFRINGENCE-LIKE 38"/>
    <property type="match status" value="1"/>
</dbReference>
<protein>
    <recommendedName>
        <fullName evidence="2">Trichome birefringence-like C-terminal domain-containing protein</fullName>
    </recommendedName>
</protein>
<feature type="domain" description="Trichome birefringence-like C-terminal" evidence="2">
    <location>
        <begin position="3"/>
        <end position="94"/>
    </location>
</feature>
<dbReference type="PANTHER" id="PTHR32285">
    <property type="entry name" value="PROTEIN TRICHOME BIREFRINGENCE-LIKE 9-RELATED"/>
    <property type="match status" value="1"/>
</dbReference>
<evidence type="ECO:0000259" key="2">
    <source>
        <dbReference type="Pfam" id="PF13839"/>
    </source>
</evidence>
<organism evidence="3 4">
    <name type="scientific">Penstemon davidsonii</name>
    <dbReference type="NCBI Taxonomy" id="160366"/>
    <lineage>
        <taxon>Eukaryota</taxon>
        <taxon>Viridiplantae</taxon>
        <taxon>Streptophyta</taxon>
        <taxon>Embryophyta</taxon>
        <taxon>Tracheophyta</taxon>
        <taxon>Spermatophyta</taxon>
        <taxon>Magnoliopsida</taxon>
        <taxon>eudicotyledons</taxon>
        <taxon>Gunneridae</taxon>
        <taxon>Pentapetalae</taxon>
        <taxon>asterids</taxon>
        <taxon>lamiids</taxon>
        <taxon>Lamiales</taxon>
        <taxon>Plantaginaceae</taxon>
        <taxon>Cheloneae</taxon>
        <taxon>Penstemon</taxon>
    </lineage>
</organism>
<reference evidence="3 4" key="1">
    <citation type="journal article" date="2023" name="bioRxiv">
        <title>Genome report: Whole genome sequence and annotation of Penstemon davidsonii.</title>
        <authorList>
            <person name="Ostevik K.L."/>
            <person name="Alabady M."/>
            <person name="Zhang M."/>
            <person name="Rausher M.D."/>
        </authorList>
    </citation>
    <scope>NUCLEOTIDE SEQUENCE [LARGE SCALE GENOMIC DNA]</scope>
    <source>
        <strain evidence="3">DNT005</strain>
        <tissue evidence="3">Whole leaf</tissue>
    </source>
</reference>
<accession>A0ABR0DJY9</accession>
<dbReference type="InterPro" id="IPR029962">
    <property type="entry name" value="TBL"/>
</dbReference>
<gene>
    <name evidence="3" type="ORF">RD792_005374</name>
</gene>
<keyword evidence="4" id="KW-1185">Reference proteome</keyword>
<evidence type="ECO:0000313" key="4">
    <source>
        <dbReference type="Proteomes" id="UP001291926"/>
    </source>
</evidence>
<comment type="similarity">
    <text evidence="1">Belongs to the PC-esterase family. TBL subfamily.</text>
</comment>
<name>A0ABR0DJY9_9LAMI</name>
<dbReference type="Proteomes" id="UP001291926">
    <property type="component" value="Unassembled WGS sequence"/>
</dbReference>
<comment type="caution">
    <text evidence="3">The sequence shown here is derived from an EMBL/GenBank/DDBJ whole genome shotgun (WGS) entry which is preliminary data.</text>
</comment>
<sequence>MEEIGRVLKLNSIKSGDTWNQVDVLIFNTGLWWHRRGPKQPWDYIEDDGIILKDMDRMVAFRKALLTWAKWVETEVDRHKTKVIFRGMTPSHYK</sequence>
<dbReference type="EMBL" id="JAYDYQ010001088">
    <property type="protein sequence ID" value="KAK4489564.1"/>
    <property type="molecule type" value="Genomic_DNA"/>
</dbReference>
<dbReference type="InterPro" id="IPR026057">
    <property type="entry name" value="TBL_C"/>
</dbReference>
<evidence type="ECO:0000256" key="1">
    <source>
        <dbReference type="ARBA" id="ARBA00007727"/>
    </source>
</evidence>
<proteinExistence type="inferred from homology"/>
<dbReference type="Pfam" id="PF13839">
    <property type="entry name" value="PC-Esterase"/>
    <property type="match status" value="1"/>
</dbReference>
<evidence type="ECO:0000313" key="3">
    <source>
        <dbReference type="EMBL" id="KAK4489564.1"/>
    </source>
</evidence>